<evidence type="ECO:0000256" key="12">
    <source>
        <dbReference type="PIRNR" id="PIRNR003097"/>
    </source>
</evidence>
<evidence type="ECO:0000256" key="6">
    <source>
        <dbReference type="ARBA" id="ARBA00022519"/>
    </source>
</evidence>
<comment type="subunit">
    <text evidence="3">Forms a membrane-associated complex with FtsE.</text>
</comment>
<comment type="caution">
    <text evidence="16">The sequence shown here is derived from an EMBL/GenBank/DDBJ whole genome shotgun (WGS) entry which is preliminary data.</text>
</comment>
<keyword evidence="7 12" id="KW-0132">Cell division</keyword>
<evidence type="ECO:0000256" key="5">
    <source>
        <dbReference type="ARBA" id="ARBA00022475"/>
    </source>
</evidence>
<evidence type="ECO:0000256" key="9">
    <source>
        <dbReference type="ARBA" id="ARBA00022989"/>
    </source>
</evidence>
<proteinExistence type="inferred from homology"/>
<reference evidence="16 17" key="1">
    <citation type="submission" date="2024-05" db="EMBL/GenBank/DDBJ databases">
        <authorList>
            <consortium name="Candidatus Magnetaquicoccaceae bacterium FCR-1 genome sequencing consortium"/>
            <person name="Shimoshige H."/>
            <person name="Shimamura S."/>
            <person name="Taoka A."/>
            <person name="Kobayashi H."/>
            <person name="Maekawa T."/>
        </authorList>
    </citation>
    <scope>NUCLEOTIDE SEQUENCE [LARGE SCALE GENOMIC DNA]</scope>
    <source>
        <strain evidence="16 17">FCR-1</strain>
    </source>
</reference>
<comment type="function">
    <text evidence="12">Part of the ABC transporter FtsEX involved in cellular division.</text>
</comment>
<dbReference type="PANTHER" id="PTHR47755">
    <property type="entry name" value="CELL DIVISION PROTEIN FTSX"/>
    <property type="match status" value="1"/>
</dbReference>
<keyword evidence="11 12" id="KW-0131">Cell cycle</keyword>
<name>A0ABQ0C4E6_9PROT</name>
<dbReference type="PANTHER" id="PTHR47755:SF1">
    <property type="entry name" value="CELL DIVISION PROTEIN FTSX"/>
    <property type="match status" value="1"/>
</dbReference>
<dbReference type="Pfam" id="PF18075">
    <property type="entry name" value="FtsX_ECD"/>
    <property type="match status" value="1"/>
</dbReference>
<keyword evidence="6 12" id="KW-0997">Cell inner membrane</keyword>
<comment type="similarity">
    <text evidence="2 12">Belongs to the ABC-4 integral membrane protein family. FtsX subfamily.</text>
</comment>
<evidence type="ECO:0000256" key="3">
    <source>
        <dbReference type="ARBA" id="ARBA00011160"/>
    </source>
</evidence>
<dbReference type="InterPro" id="IPR047590">
    <property type="entry name" value="FtsX_proteobact-type"/>
</dbReference>
<evidence type="ECO:0000256" key="1">
    <source>
        <dbReference type="ARBA" id="ARBA00004429"/>
    </source>
</evidence>
<evidence type="ECO:0000259" key="15">
    <source>
        <dbReference type="Pfam" id="PF18075"/>
    </source>
</evidence>
<feature type="domain" description="FtsX extracellular" evidence="15">
    <location>
        <begin position="89"/>
        <end position="181"/>
    </location>
</feature>
<organism evidence="16 17">
    <name type="scientific">Candidatus Magnetaquiglobus chichijimensis</name>
    <dbReference type="NCBI Taxonomy" id="3141448"/>
    <lineage>
        <taxon>Bacteria</taxon>
        <taxon>Pseudomonadati</taxon>
        <taxon>Pseudomonadota</taxon>
        <taxon>Magnetococcia</taxon>
        <taxon>Magnetococcales</taxon>
        <taxon>Candidatus Magnetaquicoccaceae</taxon>
        <taxon>Candidatus Magnetaquiglobus</taxon>
    </lineage>
</organism>
<protein>
    <recommendedName>
        <fullName evidence="4 12">Cell division protein FtsX</fullName>
    </recommendedName>
</protein>
<dbReference type="Pfam" id="PF02687">
    <property type="entry name" value="FtsX"/>
    <property type="match status" value="1"/>
</dbReference>
<feature type="domain" description="ABC3 transporter permease C-terminal" evidence="14">
    <location>
        <begin position="204"/>
        <end position="322"/>
    </location>
</feature>
<accession>A0ABQ0C4E6</accession>
<evidence type="ECO:0000256" key="11">
    <source>
        <dbReference type="ARBA" id="ARBA00023306"/>
    </source>
</evidence>
<keyword evidence="5 12" id="KW-1003">Cell membrane</keyword>
<evidence type="ECO:0000256" key="4">
    <source>
        <dbReference type="ARBA" id="ARBA00021907"/>
    </source>
</evidence>
<gene>
    <name evidence="16" type="primary">ftsX</name>
    <name evidence="16" type="ORF">SIID45300_00057</name>
</gene>
<evidence type="ECO:0000256" key="7">
    <source>
        <dbReference type="ARBA" id="ARBA00022618"/>
    </source>
</evidence>
<dbReference type="Proteomes" id="UP001628193">
    <property type="component" value="Unassembled WGS sequence"/>
</dbReference>
<dbReference type="Gene3D" id="3.30.70.3040">
    <property type="match status" value="1"/>
</dbReference>
<evidence type="ECO:0000256" key="2">
    <source>
        <dbReference type="ARBA" id="ARBA00007379"/>
    </source>
</evidence>
<dbReference type="RefSeq" id="WP_420903474.1">
    <property type="nucleotide sequence ID" value="NZ_BAAFGK010000001.1"/>
</dbReference>
<evidence type="ECO:0000313" key="16">
    <source>
        <dbReference type="EMBL" id="GAB0055762.1"/>
    </source>
</evidence>
<keyword evidence="17" id="KW-1185">Reference proteome</keyword>
<evidence type="ECO:0000313" key="17">
    <source>
        <dbReference type="Proteomes" id="UP001628193"/>
    </source>
</evidence>
<keyword evidence="9 13" id="KW-1133">Transmembrane helix</keyword>
<dbReference type="NCBIfam" id="TIGR00439">
    <property type="entry name" value="FtsX_Gneg"/>
    <property type="match status" value="1"/>
</dbReference>
<dbReference type="InterPro" id="IPR040690">
    <property type="entry name" value="FtsX_ECD"/>
</dbReference>
<evidence type="ECO:0000259" key="14">
    <source>
        <dbReference type="Pfam" id="PF02687"/>
    </source>
</evidence>
<dbReference type="InterPro" id="IPR003838">
    <property type="entry name" value="ABC3_permease_C"/>
</dbReference>
<sequence>MIRPSPHSGDAGSPPGAPARMPPGGYGLFARIFHARAMKQAWRPFAERSLSHWTTSLVIALALTIHGLFSLLLVNANLALTHWEDDNLVTVFMRRGVEREQLIQVGKLIKGHPGVAEMTIIPPKEAVTRLKTMLGDEGALLDELDENPLPYSLEFRMVRSVPAQTESLAKEIGAMPGVESISHDQQWAERLAALIRAIRFLGNAISLLLLLAVGLIVSNTIKLTIIARRDEMEIMRFLGADDAFIRAPFIYEGLLQGILGACGALLFTSALHLGARGAILEIGQSFGMTVQWAFLPWTQLLLIVLIGAILGLAGAILSVSRFLDV</sequence>
<evidence type="ECO:0000256" key="10">
    <source>
        <dbReference type="ARBA" id="ARBA00023136"/>
    </source>
</evidence>
<comment type="subcellular location">
    <subcellularLocation>
        <location evidence="1">Cell inner membrane</location>
        <topology evidence="1">Multi-pass membrane protein</topology>
    </subcellularLocation>
</comment>
<dbReference type="GO" id="GO:0051301">
    <property type="term" value="P:cell division"/>
    <property type="evidence" value="ECO:0007669"/>
    <property type="project" value="UniProtKB-KW"/>
</dbReference>
<dbReference type="PIRSF" id="PIRSF003097">
    <property type="entry name" value="FtsX"/>
    <property type="match status" value="1"/>
</dbReference>
<feature type="transmembrane region" description="Helical" evidence="13">
    <location>
        <begin position="300"/>
        <end position="323"/>
    </location>
</feature>
<dbReference type="InterPro" id="IPR004513">
    <property type="entry name" value="FtsX"/>
</dbReference>
<evidence type="ECO:0000256" key="8">
    <source>
        <dbReference type="ARBA" id="ARBA00022692"/>
    </source>
</evidence>
<keyword evidence="8 13" id="KW-0812">Transmembrane</keyword>
<dbReference type="EMBL" id="BAAFGK010000001">
    <property type="protein sequence ID" value="GAB0055762.1"/>
    <property type="molecule type" value="Genomic_DNA"/>
</dbReference>
<reference evidence="16 17" key="2">
    <citation type="submission" date="2024-09" db="EMBL/GenBank/DDBJ databases">
        <title>Draft genome sequence of Candidatus Magnetaquicoccaceae bacterium FCR-1.</title>
        <authorList>
            <person name="Shimoshige H."/>
            <person name="Shimamura S."/>
            <person name="Taoka A."/>
            <person name="Kobayashi H."/>
            <person name="Maekawa T."/>
        </authorList>
    </citation>
    <scope>NUCLEOTIDE SEQUENCE [LARGE SCALE GENOMIC DNA]</scope>
    <source>
        <strain evidence="16 17">FCR-1</strain>
    </source>
</reference>
<keyword evidence="10 12" id="KW-0472">Membrane</keyword>
<feature type="transmembrane region" description="Helical" evidence="13">
    <location>
        <begin position="258"/>
        <end position="279"/>
    </location>
</feature>
<feature type="transmembrane region" description="Helical" evidence="13">
    <location>
        <begin position="200"/>
        <end position="221"/>
    </location>
</feature>
<evidence type="ECO:0000256" key="13">
    <source>
        <dbReference type="SAM" id="Phobius"/>
    </source>
</evidence>